<dbReference type="PANTHER" id="PTHR40265">
    <property type="entry name" value="BLL2707 PROTEIN"/>
    <property type="match status" value="1"/>
</dbReference>
<dbReference type="PANTHER" id="PTHR40265:SF1">
    <property type="entry name" value="GLYOXALASE-LIKE DOMAIN-CONTAINING PROTEIN"/>
    <property type="match status" value="1"/>
</dbReference>
<dbReference type="Proteomes" id="UP000295075">
    <property type="component" value="Unassembled WGS sequence"/>
</dbReference>
<dbReference type="RefSeq" id="WP_132411691.1">
    <property type="nucleotide sequence ID" value="NZ_SMKA01000160.1"/>
</dbReference>
<dbReference type="InterPro" id="IPR037523">
    <property type="entry name" value="VOC_core"/>
</dbReference>
<reference evidence="2 3" key="1">
    <citation type="submission" date="2019-03" db="EMBL/GenBank/DDBJ databases">
        <title>Draft genome sequences of novel Actinobacteria.</title>
        <authorList>
            <person name="Sahin N."/>
            <person name="Ay H."/>
            <person name="Saygin H."/>
        </authorList>
    </citation>
    <scope>NUCLEOTIDE SEQUENCE [LARGE SCALE GENOMIC DNA]</scope>
    <source>
        <strain evidence="2 3">JCM 30547</strain>
    </source>
</reference>
<evidence type="ECO:0000259" key="1">
    <source>
        <dbReference type="PROSITE" id="PS51819"/>
    </source>
</evidence>
<dbReference type="Pfam" id="PF13468">
    <property type="entry name" value="Glyoxalase_3"/>
    <property type="match status" value="1"/>
</dbReference>
<organism evidence="2 3">
    <name type="scientific">Kribbella albertanoniae</name>
    <dbReference type="NCBI Taxonomy" id="1266829"/>
    <lineage>
        <taxon>Bacteria</taxon>
        <taxon>Bacillati</taxon>
        <taxon>Actinomycetota</taxon>
        <taxon>Actinomycetes</taxon>
        <taxon>Propionibacteriales</taxon>
        <taxon>Kribbellaceae</taxon>
        <taxon>Kribbella</taxon>
    </lineage>
</organism>
<sequence>MTVPLLDHLVLATADLFGTVRRFADATGVDPVEGGRHEKWGTRNFLVGLGGTAYLELLGPDPDANREPAFDFGEPGTERFLTWAIHPADIDAVLATAHAAGVDLGTIGPLSRETPGGELLSWRVSTPPHYLYDGLVPFLIDWGTTPHPTTNLPTVDLVSLHATHPQASELRAVLGVLSTSLDLSTGPAALTATFRGPRGEYAVG</sequence>
<gene>
    <name evidence="2" type="ORF">E1261_28065</name>
</gene>
<dbReference type="InterPro" id="IPR029068">
    <property type="entry name" value="Glyas_Bleomycin-R_OHBP_Dase"/>
</dbReference>
<name>A0A4R4PNE6_9ACTN</name>
<dbReference type="PROSITE" id="PS51819">
    <property type="entry name" value="VOC"/>
    <property type="match status" value="1"/>
</dbReference>
<keyword evidence="3" id="KW-1185">Reference proteome</keyword>
<feature type="domain" description="VOC" evidence="1">
    <location>
        <begin position="5"/>
        <end position="137"/>
    </location>
</feature>
<dbReference type="AlphaFoldDB" id="A0A4R4PNE6"/>
<evidence type="ECO:0000313" key="3">
    <source>
        <dbReference type="Proteomes" id="UP000295075"/>
    </source>
</evidence>
<proteinExistence type="predicted"/>
<accession>A0A4R4PNE6</accession>
<dbReference type="InterPro" id="IPR025870">
    <property type="entry name" value="Glyoxalase-like_dom"/>
</dbReference>
<dbReference type="Gene3D" id="3.10.180.10">
    <property type="entry name" value="2,3-Dihydroxybiphenyl 1,2-Dioxygenase, domain 1"/>
    <property type="match status" value="1"/>
</dbReference>
<protein>
    <submittedName>
        <fullName evidence="2">VOC family protein</fullName>
    </submittedName>
</protein>
<dbReference type="SUPFAM" id="SSF54593">
    <property type="entry name" value="Glyoxalase/Bleomycin resistance protein/Dihydroxybiphenyl dioxygenase"/>
    <property type="match status" value="1"/>
</dbReference>
<dbReference type="EMBL" id="SMKA01000160">
    <property type="protein sequence ID" value="TDC23604.1"/>
    <property type="molecule type" value="Genomic_DNA"/>
</dbReference>
<comment type="caution">
    <text evidence="2">The sequence shown here is derived from an EMBL/GenBank/DDBJ whole genome shotgun (WGS) entry which is preliminary data.</text>
</comment>
<evidence type="ECO:0000313" key="2">
    <source>
        <dbReference type="EMBL" id="TDC23604.1"/>
    </source>
</evidence>
<dbReference type="OrthoDB" id="3227561at2"/>